<feature type="compositionally biased region" description="Acidic residues" evidence="1">
    <location>
        <begin position="22"/>
        <end position="32"/>
    </location>
</feature>
<dbReference type="GeneTree" id="ENSGT00940000164464"/>
<feature type="domain" description="PiggyBac transposable element-derived protein 4 C-terminal zinc-finger" evidence="2">
    <location>
        <begin position="566"/>
        <end position="603"/>
    </location>
</feature>
<protein>
    <recommendedName>
        <fullName evidence="6">PiggyBac transposable element-derived protein domain-containing protein</fullName>
    </recommendedName>
</protein>
<name>A0A8C5MFN7_9ANUR</name>
<feature type="domain" description="PiggyBac transposable element-derived protein" evidence="3">
    <location>
        <begin position="135"/>
        <end position="503"/>
    </location>
</feature>
<evidence type="ECO:0000313" key="4">
    <source>
        <dbReference type="Ensembl" id="ENSLLEP00000011219.1"/>
    </source>
</evidence>
<dbReference type="Pfam" id="PF13843">
    <property type="entry name" value="DDE_Tnp_1_7"/>
    <property type="match status" value="1"/>
</dbReference>
<sequence length="608" mass="68998">MAKRFLSAEEAADVLMMSDSDLSADESFEDSGSDFVPGASSDSDGSSDEELHDEPRRGRMELPGCSRGNAGTARSVVALPDPAPAQRPIAGVSATQAVAMPEPGSDWTSPNMVQPVLPQFSGNPGILVDTTNFEPINFFQLFIDDGFLEFIVQQSNLYAEQYFQGLGAELLPSARARKWTPTSLPEMRKFWGLTLQMGIVQKPSIASYWSKKSTQTTPIFPATMSRDRYLLLLRYLHYNDNANALPRDHPDHDRLYKLRPLLDHLMARFEELYTPGQNLSVDESLLLYKGRLVFKQYLPSKRARYGIKLYKLCESSSGYMYRFRVYTGKDSQLAPPDCPPALSTTEKIVWDLAYPLFGKGYCIYTDNFYTGVPLYKFLYSNGTGACGTIRSNRKGFPTKQFGKQKRGETSALRCGELLAVKYTDKKDVHLLTTIHNECTSAVHVRWRDSPIMKPLCVQDYNRYMGGVDKSDQMLVPYLASRKAYVWYKKLAVHLIQMSMLNAFILYQATHARRITFLKFQESVIESLLCPEENAPIVEEVEDVIRLRDRHFPGYIPPTEKRVTPCKRCRVCARQGRRKESRLHCPDCPSKPGLCVPDCFKIYHTVTHY</sequence>
<feature type="region of interest" description="Disordered" evidence="1">
    <location>
        <begin position="17"/>
        <end position="72"/>
    </location>
</feature>
<dbReference type="Ensembl" id="ENSLLET00000011673.1">
    <property type="protein sequence ID" value="ENSLLEP00000011219.1"/>
    <property type="gene ID" value="ENSLLEG00000007172.1"/>
</dbReference>
<keyword evidence="5" id="KW-1185">Reference proteome</keyword>
<evidence type="ECO:0000313" key="5">
    <source>
        <dbReference type="Proteomes" id="UP000694569"/>
    </source>
</evidence>
<dbReference type="Pfam" id="PF13842">
    <property type="entry name" value="zf-Tnp_2"/>
    <property type="match status" value="1"/>
</dbReference>
<dbReference type="Proteomes" id="UP000694569">
    <property type="component" value="Unplaced"/>
</dbReference>
<dbReference type="AlphaFoldDB" id="A0A8C5MFN7"/>
<evidence type="ECO:0000259" key="3">
    <source>
        <dbReference type="Pfam" id="PF13843"/>
    </source>
</evidence>
<reference evidence="4" key="2">
    <citation type="submission" date="2025-09" db="UniProtKB">
        <authorList>
            <consortium name="Ensembl"/>
        </authorList>
    </citation>
    <scope>IDENTIFICATION</scope>
</reference>
<evidence type="ECO:0000259" key="2">
    <source>
        <dbReference type="Pfam" id="PF13842"/>
    </source>
</evidence>
<proteinExistence type="predicted"/>
<reference evidence="4" key="1">
    <citation type="submission" date="2025-08" db="UniProtKB">
        <authorList>
            <consortium name="Ensembl"/>
        </authorList>
    </citation>
    <scope>IDENTIFICATION</scope>
</reference>
<dbReference type="PANTHER" id="PTHR46599:SF3">
    <property type="entry name" value="PIGGYBAC TRANSPOSABLE ELEMENT-DERIVED PROTEIN 4"/>
    <property type="match status" value="1"/>
</dbReference>
<dbReference type="OrthoDB" id="123207at2759"/>
<organism evidence="4 5">
    <name type="scientific">Leptobrachium leishanense</name>
    <name type="common">Leishan spiny toad</name>
    <dbReference type="NCBI Taxonomy" id="445787"/>
    <lineage>
        <taxon>Eukaryota</taxon>
        <taxon>Metazoa</taxon>
        <taxon>Chordata</taxon>
        <taxon>Craniata</taxon>
        <taxon>Vertebrata</taxon>
        <taxon>Euteleostomi</taxon>
        <taxon>Amphibia</taxon>
        <taxon>Batrachia</taxon>
        <taxon>Anura</taxon>
        <taxon>Pelobatoidea</taxon>
        <taxon>Megophryidae</taxon>
        <taxon>Leptobrachium</taxon>
    </lineage>
</organism>
<accession>A0A8C5MFN7</accession>
<dbReference type="PANTHER" id="PTHR46599">
    <property type="entry name" value="PIGGYBAC TRANSPOSABLE ELEMENT-DERIVED PROTEIN 4"/>
    <property type="match status" value="1"/>
</dbReference>
<dbReference type="InterPro" id="IPR029526">
    <property type="entry name" value="PGBD"/>
</dbReference>
<dbReference type="InterPro" id="IPR032718">
    <property type="entry name" value="PGBD4_Znf_C"/>
</dbReference>
<evidence type="ECO:0000256" key="1">
    <source>
        <dbReference type="SAM" id="MobiDB-lite"/>
    </source>
</evidence>
<evidence type="ECO:0008006" key="6">
    <source>
        <dbReference type="Google" id="ProtNLM"/>
    </source>
</evidence>